<proteinExistence type="predicted"/>
<keyword evidence="2" id="KW-0812">Transmembrane</keyword>
<accession>A0AAD3TUP2</accession>
<gene>
    <name evidence="4" type="ORF">CspeluHIS016_0307680</name>
</gene>
<feature type="region of interest" description="Disordered" evidence="1">
    <location>
        <begin position="138"/>
        <end position="166"/>
    </location>
</feature>
<evidence type="ECO:0000256" key="3">
    <source>
        <dbReference type="SAM" id="SignalP"/>
    </source>
</evidence>
<keyword evidence="2" id="KW-0472">Membrane</keyword>
<evidence type="ECO:0000256" key="1">
    <source>
        <dbReference type="SAM" id="MobiDB-lite"/>
    </source>
</evidence>
<keyword evidence="3" id="KW-0732">Signal</keyword>
<keyword evidence="5" id="KW-1185">Reference proteome</keyword>
<dbReference type="Proteomes" id="UP001222932">
    <property type="component" value="Unassembled WGS sequence"/>
</dbReference>
<dbReference type="AlphaFoldDB" id="A0AAD3TUP2"/>
<comment type="caution">
    <text evidence="4">The sequence shown here is derived from an EMBL/GenBank/DDBJ whole genome shotgun (WGS) entry which is preliminary data.</text>
</comment>
<reference evidence="4" key="1">
    <citation type="journal article" date="2023" name="BMC Genomics">
        <title>Chromosome-level genome assemblies of Cutaneotrichosporon spp. (Trichosporonales, Basidiomycota) reveal imbalanced evolution between nucleotide sequences and chromosome synteny.</title>
        <authorList>
            <person name="Kobayashi Y."/>
            <person name="Kayamori A."/>
            <person name="Aoki K."/>
            <person name="Shiwa Y."/>
            <person name="Matsutani M."/>
            <person name="Fujita N."/>
            <person name="Sugita T."/>
            <person name="Iwasaki W."/>
            <person name="Tanaka N."/>
            <person name="Takashima M."/>
        </authorList>
    </citation>
    <scope>NUCLEOTIDE SEQUENCE</scope>
    <source>
        <strain evidence="4">HIS016</strain>
    </source>
</reference>
<sequence>MTIVYFLFLAFLGFAVSAQDPQVTDIPAPKSTFLPEGPTTVVYTWTYPYTQTKTVTYGGPGWTTYIEYATVDGTLVVKTVVAPTREVATASISPPGADRNGDKFLLWVLVLVLVLAVTLFGVLAGWYLLRGRKKRAAATPPTVPVVKKSPSIASSDASSTYSKEEA</sequence>
<evidence type="ECO:0000256" key="2">
    <source>
        <dbReference type="SAM" id="Phobius"/>
    </source>
</evidence>
<organism evidence="4 5">
    <name type="scientific">Cutaneotrichosporon spelunceum</name>
    <dbReference type="NCBI Taxonomy" id="1672016"/>
    <lineage>
        <taxon>Eukaryota</taxon>
        <taxon>Fungi</taxon>
        <taxon>Dikarya</taxon>
        <taxon>Basidiomycota</taxon>
        <taxon>Agaricomycotina</taxon>
        <taxon>Tremellomycetes</taxon>
        <taxon>Trichosporonales</taxon>
        <taxon>Trichosporonaceae</taxon>
        <taxon>Cutaneotrichosporon</taxon>
    </lineage>
</organism>
<feature type="chain" id="PRO_5042021559" description="Mid2 domain-containing protein" evidence="3">
    <location>
        <begin position="19"/>
        <end position="166"/>
    </location>
</feature>
<keyword evidence="2" id="KW-1133">Transmembrane helix</keyword>
<name>A0AAD3TUP2_9TREE</name>
<evidence type="ECO:0000313" key="4">
    <source>
        <dbReference type="EMBL" id="GMK56928.1"/>
    </source>
</evidence>
<feature type="signal peptide" evidence="3">
    <location>
        <begin position="1"/>
        <end position="18"/>
    </location>
</feature>
<reference evidence="4" key="2">
    <citation type="submission" date="2023-06" db="EMBL/GenBank/DDBJ databases">
        <authorList>
            <person name="Kobayashi Y."/>
            <person name="Kayamori A."/>
            <person name="Aoki K."/>
            <person name="Shiwa Y."/>
            <person name="Fujita N."/>
            <person name="Sugita T."/>
            <person name="Iwasaki W."/>
            <person name="Tanaka N."/>
            <person name="Takashima M."/>
        </authorList>
    </citation>
    <scope>NUCLEOTIDE SEQUENCE</scope>
    <source>
        <strain evidence="4">HIS016</strain>
    </source>
</reference>
<protein>
    <recommendedName>
        <fullName evidence="6">Mid2 domain-containing protein</fullName>
    </recommendedName>
</protein>
<dbReference type="EMBL" id="BTCM01000003">
    <property type="protein sequence ID" value="GMK56928.1"/>
    <property type="molecule type" value="Genomic_DNA"/>
</dbReference>
<evidence type="ECO:0000313" key="5">
    <source>
        <dbReference type="Proteomes" id="UP001222932"/>
    </source>
</evidence>
<evidence type="ECO:0008006" key="6">
    <source>
        <dbReference type="Google" id="ProtNLM"/>
    </source>
</evidence>
<feature type="transmembrane region" description="Helical" evidence="2">
    <location>
        <begin position="104"/>
        <end position="129"/>
    </location>
</feature>